<dbReference type="InterPro" id="IPR036852">
    <property type="entry name" value="Peptidase_S8/S53_dom_sf"/>
</dbReference>
<evidence type="ECO:0000256" key="3">
    <source>
        <dbReference type="ARBA" id="ARBA00022801"/>
    </source>
</evidence>
<dbReference type="GO" id="GO:0006508">
    <property type="term" value="P:proteolysis"/>
    <property type="evidence" value="ECO:0007669"/>
    <property type="project" value="UniProtKB-KW"/>
</dbReference>
<dbReference type="GO" id="GO:0004252">
    <property type="term" value="F:serine-type endopeptidase activity"/>
    <property type="evidence" value="ECO:0007669"/>
    <property type="project" value="InterPro"/>
</dbReference>
<evidence type="ECO:0000259" key="7">
    <source>
        <dbReference type="Pfam" id="PF00082"/>
    </source>
</evidence>
<comment type="caution">
    <text evidence="5">Lacks conserved residue(s) required for the propagation of feature annotation.</text>
</comment>
<proteinExistence type="inferred from homology"/>
<dbReference type="KEGG" id="salj:SMD11_2129"/>
<dbReference type="PROSITE" id="PS00138">
    <property type="entry name" value="SUBTILASE_SER"/>
    <property type="match status" value="1"/>
</dbReference>
<feature type="region of interest" description="Disordered" evidence="6">
    <location>
        <begin position="488"/>
        <end position="510"/>
    </location>
</feature>
<dbReference type="PANTHER" id="PTHR43806:SF11">
    <property type="entry name" value="CEREVISIN-RELATED"/>
    <property type="match status" value="1"/>
</dbReference>
<dbReference type="InterPro" id="IPR023828">
    <property type="entry name" value="Peptidase_S8_Ser-AS"/>
</dbReference>
<feature type="region of interest" description="Disordered" evidence="6">
    <location>
        <begin position="145"/>
        <end position="185"/>
    </location>
</feature>
<accession>A0A1Z2L0N8</accession>
<sequence length="610" mass="63709">MTRPGAGVRITATGATADAGVAVGALDAVAAESDVLITPLFGVDRRAARASADGGADGPAGPDGTVAAGGPAGDDAARWTLDTMARFHHVDAPADRLEELAERLRSSDAVEAAYVKPGVDLAVQRTERRTVPAQAAKTAKKAVKKAVRKPGGTAARRTGADGAEGPGALNAMVPDTADAPPVTPDFTARQGYLDAAPGGIDARYAWTLPGGRGAGVRVIDCEWGWRFTHEDLLRNQGGIVSGTGSTDTGFVNHGTAVLGEIGGDVNAFGVTGISPDAVTSASAFSIPTATAIRNAADRLGPGDIILLEIHRPGPRATGAGQQGFIAVEWWPDDYLAIRYAVDRGITVVEAAGNGAENLDDPVYDTPQPGFPAWWRNPFRRTALDAGAVVVGAGAPPPGTHGADHGPDRSRLDFSNFGACVDAQGWGREVTTTGYGDLQGGTGQDLWYTDRFSGTSSASPIVVGALAATQGVLRANGRIPLSPARSRQLLRATGSPQQDAPGRPATQRIGNRPNLRQLIPAALQTATWVGVQFRGTLAGGRTGRWFTHSWPAHWHVVWTVVPTSPRPGAPQVRWKVRVERASDGFATYWIDVTNLVTDPVDFEARFAVLGW</sequence>
<evidence type="ECO:0000256" key="4">
    <source>
        <dbReference type="ARBA" id="ARBA00022825"/>
    </source>
</evidence>
<dbReference type="AlphaFoldDB" id="A0A1Z2L0N8"/>
<feature type="compositionally biased region" description="Low complexity" evidence="6">
    <location>
        <begin position="50"/>
        <end position="69"/>
    </location>
</feature>
<dbReference type="InterPro" id="IPR015500">
    <property type="entry name" value="Peptidase_S8_subtilisin-rel"/>
</dbReference>
<reference evidence="8 9" key="1">
    <citation type="submission" date="2017-06" db="EMBL/GenBank/DDBJ databases">
        <title>Streptomyces albireticuli Genome sequencing and assembly.</title>
        <authorList>
            <person name="Wang Y."/>
            <person name="Du B."/>
            <person name="Ding Y."/>
            <person name="Liu H."/>
            <person name="Hou Q."/>
            <person name="Liu K."/>
            <person name="Yao L."/>
            <person name="Wang C."/>
        </authorList>
    </citation>
    <scope>NUCLEOTIDE SEQUENCE [LARGE SCALE GENOMIC DNA]</scope>
    <source>
        <strain evidence="8 9">MDJK11</strain>
    </source>
</reference>
<feature type="domain" description="Peptidase S8/S53" evidence="7">
    <location>
        <begin position="336"/>
        <end position="493"/>
    </location>
</feature>
<keyword evidence="2" id="KW-0645">Protease</keyword>
<protein>
    <recommendedName>
        <fullName evidence="7">Peptidase S8/S53 domain-containing protein</fullName>
    </recommendedName>
</protein>
<dbReference type="InterPro" id="IPR000209">
    <property type="entry name" value="Peptidase_S8/S53_dom"/>
</dbReference>
<dbReference type="InterPro" id="IPR050131">
    <property type="entry name" value="Peptidase_S8_subtilisin-like"/>
</dbReference>
<dbReference type="Proteomes" id="UP000195755">
    <property type="component" value="Chromosome"/>
</dbReference>
<comment type="similarity">
    <text evidence="1 5">Belongs to the peptidase S8 family.</text>
</comment>
<feature type="compositionally biased region" description="Low complexity" evidence="6">
    <location>
        <begin position="149"/>
        <end position="163"/>
    </location>
</feature>
<evidence type="ECO:0000313" key="8">
    <source>
        <dbReference type="EMBL" id="ARZ67781.1"/>
    </source>
</evidence>
<organism evidence="8 9">
    <name type="scientific">Streptomyces albireticuli</name>
    <dbReference type="NCBI Taxonomy" id="1940"/>
    <lineage>
        <taxon>Bacteria</taxon>
        <taxon>Bacillati</taxon>
        <taxon>Actinomycetota</taxon>
        <taxon>Actinomycetes</taxon>
        <taxon>Kitasatosporales</taxon>
        <taxon>Streptomycetaceae</taxon>
        <taxon>Streptomyces</taxon>
    </lineage>
</organism>
<keyword evidence="3" id="KW-0378">Hydrolase</keyword>
<dbReference type="EMBL" id="CP021744">
    <property type="protein sequence ID" value="ARZ67781.1"/>
    <property type="molecule type" value="Genomic_DNA"/>
</dbReference>
<evidence type="ECO:0000256" key="2">
    <source>
        <dbReference type="ARBA" id="ARBA00022670"/>
    </source>
</evidence>
<gene>
    <name evidence="8" type="ORF">SMD11_2129</name>
</gene>
<evidence type="ECO:0000256" key="6">
    <source>
        <dbReference type="SAM" id="MobiDB-lite"/>
    </source>
</evidence>
<dbReference type="PANTHER" id="PTHR43806">
    <property type="entry name" value="PEPTIDASE S8"/>
    <property type="match status" value="1"/>
</dbReference>
<keyword evidence="4" id="KW-0720">Serine protease</keyword>
<dbReference type="PRINTS" id="PR00723">
    <property type="entry name" value="SUBTILISIN"/>
</dbReference>
<dbReference type="Pfam" id="PF00082">
    <property type="entry name" value="Peptidase_S8"/>
    <property type="match status" value="1"/>
</dbReference>
<feature type="compositionally biased region" description="Low complexity" evidence="6">
    <location>
        <begin position="173"/>
        <end position="185"/>
    </location>
</feature>
<evidence type="ECO:0000256" key="5">
    <source>
        <dbReference type="PROSITE-ProRule" id="PRU01240"/>
    </source>
</evidence>
<dbReference type="PROSITE" id="PS51892">
    <property type="entry name" value="SUBTILASE"/>
    <property type="match status" value="1"/>
</dbReference>
<name>A0A1Z2L0N8_9ACTN</name>
<dbReference type="SUPFAM" id="SSF52743">
    <property type="entry name" value="Subtilisin-like"/>
    <property type="match status" value="1"/>
</dbReference>
<dbReference type="Gene3D" id="3.40.50.200">
    <property type="entry name" value="Peptidase S8/S53 domain"/>
    <property type="match status" value="1"/>
</dbReference>
<feature type="region of interest" description="Disordered" evidence="6">
    <location>
        <begin position="50"/>
        <end position="74"/>
    </location>
</feature>
<evidence type="ECO:0000256" key="1">
    <source>
        <dbReference type="ARBA" id="ARBA00011073"/>
    </source>
</evidence>
<evidence type="ECO:0000313" key="9">
    <source>
        <dbReference type="Proteomes" id="UP000195755"/>
    </source>
</evidence>